<dbReference type="SMART" id="SM00554">
    <property type="entry name" value="FAS1"/>
    <property type="match status" value="1"/>
</dbReference>
<gene>
    <name evidence="2" type="ORF">ACFS7Z_16705</name>
</gene>
<comment type="caution">
    <text evidence="2">The sequence shown here is derived from an EMBL/GenBank/DDBJ whole genome shotgun (WGS) entry which is preliminary data.</text>
</comment>
<dbReference type="InterPro" id="IPR036378">
    <property type="entry name" value="FAS1_dom_sf"/>
</dbReference>
<evidence type="ECO:0000313" key="2">
    <source>
        <dbReference type="EMBL" id="MFD3002015.1"/>
    </source>
</evidence>
<keyword evidence="3" id="KW-1185">Reference proteome</keyword>
<evidence type="ECO:0000313" key="3">
    <source>
        <dbReference type="Proteomes" id="UP001597641"/>
    </source>
</evidence>
<dbReference type="EMBL" id="JBHUOX010000013">
    <property type="protein sequence ID" value="MFD3002015.1"/>
    <property type="molecule type" value="Genomic_DNA"/>
</dbReference>
<dbReference type="Gene3D" id="2.30.180.10">
    <property type="entry name" value="FAS1 domain"/>
    <property type="match status" value="1"/>
</dbReference>
<dbReference type="Pfam" id="PF02469">
    <property type="entry name" value="Fasciclin"/>
    <property type="match status" value="1"/>
</dbReference>
<sequence>MTYTRIYLIILTAFVLTALAACEDRWEEHNALKDAVLKENLMQPIKANPNLSRFAELLEKTGYDELLSSSRLFTVWAPTNEALANLDPAIVEDTDKLKQLIGNHISYQQYYTYSPNPALRIKAINGKYLNWDGPTSTIDGATTVEGDLQVSNGVLHVIDQVITPKMNTWEYVNSLSVGGRQKSFINNLSFDFFSPDLAEQTGVDPTTGAPIYKPGTGIVKRNTYLEQVRNIMHEDSLNTFIVLTDEAFENEYNKIEGFYATSSEDSTRNLTSWNVVKDLAFKGLYTPENLPDTLVSLFNVKVPIDKSAIVSSYRTSNGMVYVMNKVDFQVKHKIQPILVEGESAVRPNDFRTDQRNDRIHFRYRPAASNNYDLRVFSHGYRDGIWVRYRISDLPAGTYKFYMRGTKDFGSAPLTQKLALDSVRSETFSYVTIPMNQEEEVYLGEHTVDQYGKLDMYVVSNPVNGDDLNPIVLDYIKLVPVL</sequence>
<dbReference type="SUPFAM" id="SSF82153">
    <property type="entry name" value="FAS1 domain"/>
    <property type="match status" value="1"/>
</dbReference>
<name>A0ABW6BW74_9BACT</name>
<dbReference type="InterPro" id="IPR050904">
    <property type="entry name" value="Adhesion/Biosynth-related"/>
</dbReference>
<organism evidence="2 3">
    <name type="scientific">Pontibacter toksunensis</name>
    <dbReference type="NCBI Taxonomy" id="1332631"/>
    <lineage>
        <taxon>Bacteria</taxon>
        <taxon>Pseudomonadati</taxon>
        <taxon>Bacteroidota</taxon>
        <taxon>Cytophagia</taxon>
        <taxon>Cytophagales</taxon>
        <taxon>Hymenobacteraceae</taxon>
        <taxon>Pontibacter</taxon>
    </lineage>
</organism>
<evidence type="ECO:0000259" key="1">
    <source>
        <dbReference type="PROSITE" id="PS50213"/>
    </source>
</evidence>
<dbReference type="RefSeq" id="WP_377486971.1">
    <property type="nucleotide sequence ID" value="NZ_JBHUOX010000013.1"/>
</dbReference>
<feature type="domain" description="FAS1" evidence="1">
    <location>
        <begin position="38"/>
        <end position="162"/>
    </location>
</feature>
<proteinExistence type="predicted"/>
<dbReference type="PROSITE" id="PS50213">
    <property type="entry name" value="FAS1"/>
    <property type="match status" value="1"/>
</dbReference>
<reference evidence="3" key="1">
    <citation type="journal article" date="2019" name="Int. J. Syst. Evol. Microbiol.">
        <title>The Global Catalogue of Microorganisms (GCM) 10K type strain sequencing project: providing services to taxonomists for standard genome sequencing and annotation.</title>
        <authorList>
            <consortium name="The Broad Institute Genomics Platform"/>
            <consortium name="The Broad Institute Genome Sequencing Center for Infectious Disease"/>
            <person name="Wu L."/>
            <person name="Ma J."/>
        </authorList>
    </citation>
    <scope>NUCLEOTIDE SEQUENCE [LARGE SCALE GENOMIC DNA]</scope>
    <source>
        <strain evidence="3">KCTC 23984</strain>
    </source>
</reference>
<dbReference type="PROSITE" id="PS51257">
    <property type="entry name" value="PROKAR_LIPOPROTEIN"/>
    <property type="match status" value="1"/>
</dbReference>
<dbReference type="Proteomes" id="UP001597641">
    <property type="component" value="Unassembled WGS sequence"/>
</dbReference>
<protein>
    <submittedName>
        <fullName evidence="2">Fasciclin domain-containing protein</fullName>
    </submittedName>
</protein>
<dbReference type="InterPro" id="IPR000782">
    <property type="entry name" value="FAS1_domain"/>
</dbReference>
<dbReference type="PANTHER" id="PTHR10900">
    <property type="entry name" value="PERIOSTIN-RELATED"/>
    <property type="match status" value="1"/>
</dbReference>
<accession>A0ABW6BW74</accession>
<dbReference type="PANTHER" id="PTHR10900:SF77">
    <property type="entry name" value="FI19380P1"/>
    <property type="match status" value="1"/>
</dbReference>